<comment type="caution">
    <text evidence="2">The sequence shown here is derived from an EMBL/GenBank/DDBJ whole genome shotgun (WGS) entry which is preliminary data.</text>
</comment>
<feature type="compositionally biased region" description="Polar residues" evidence="1">
    <location>
        <begin position="79"/>
        <end position="98"/>
    </location>
</feature>
<keyword evidence="3" id="KW-1185">Reference proteome</keyword>
<reference evidence="2" key="1">
    <citation type="submission" date="2020-11" db="EMBL/GenBank/DDBJ databases">
        <authorList>
            <consortium name="DOE Joint Genome Institute"/>
            <person name="Ahrendt S."/>
            <person name="Riley R."/>
            <person name="Andreopoulos W."/>
            <person name="Labutti K."/>
            <person name="Pangilinan J."/>
            <person name="Ruiz-Duenas F.J."/>
            <person name="Barrasa J.M."/>
            <person name="Sanchez-Garcia M."/>
            <person name="Camarero S."/>
            <person name="Miyauchi S."/>
            <person name="Serrano A."/>
            <person name="Linde D."/>
            <person name="Babiker R."/>
            <person name="Drula E."/>
            <person name="Ayuso-Fernandez I."/>
            <person name="Pacheco R."/>
            <person name="Padilla G."/>
            <person name="Ferreira P."/>
            <person name="Barriuso J."/>
            <person name="Kellner H."/>
            <person name="Castanera R."/>
            <person name="Alfaro M."/>
            <person name="Ramirez L."/>
            <person name="Pisabarro A.G."/>
            <person name="Kuo A."/>
            <person name="Tritt A."/>
            <person name="Lipzen A."/>
            <person name="He G."/>
            <person name="Yan M."/>
            <person name="Ng V."/>
            <person name="Cullen D."/>
            <person name="Martin F."/>
            <person name="Rosso M.-N."/>
            <person name="Henrissat B."/>
            <person name="Hibbett D."/>
            <person name="Martinez A.T."/>
            <person name="Grigoriev I.V."/>
        </authorList>
    </citation>
    <scope>NUCLEOTIDE SEQUENCE</scope>
    <source>
        <strain evidence="2">CBS 506.95</strain>
    </source>
</reference>
<evidence type="ECO:0000313" key="2">
    <source>
        <dbReference type="EMBL" id="KAF9523577.1"/>
    </source>
</evidence>
<evidence type="ECO:0000313" key="3">
    <source>
        <dbReference type="Proteomes" id="UP000807306"/>
    </source>
</evidence>
<dbReference type="EMBL" id="MU157914">
    <property type="protein sequence ID" value="KAF9523577.1"/>
    <property type="molecule type" value="Genomic_DNA"/>
</dbReference>
<evidence type="ECO:0000256" key="1">
    <source>
        <dbReference type="SAM" id="MobiDB-lite"/>
    </source>
</evidence>
<feature type="non-terminal residue" evidence="2">
    <location>
        <position position="1286"/>
    </location>
</feature>
<name>A0A9P6JJS7_9AGAR</name>
<feature type="region of interest" description="Disordered" evidence="1">
    <location>
        <begin position="67"/>
        <end position="98"/>
    </location>
</feature>
<feature type="region of interest" description="Disordered" evidence="1">
    <location>
        <begin position="977"/>
        <end position="1021"/>
    </location>
</feature>
<accession>A0A9P6JJS7</accession>
<sequence length="1286" mass="143565">MDPPQLLHGQVQCPICTKIVQTRGLARHQTSQQCMNHQNVQLGPSAAGVQALNLLHGLVANEDRRAAALPSPPGFNDNEGLQSPVQSNVGDGTGTRSPSVDEDLHLNDIKIVYHPHSQKSDLIISFDEYTEMISRNAEDTLTFDQTTGGLSHGLADRTIACMNAAKSDATITPASFTLKNEEELTQIWDIARASRASGYQVKHLSVPYDDAALEYDVWLYPIWEWCQELLNDPRIVSKAEWDAYRVYRWTGERWERVFDEPYTGDGLWEFQSSLPPSAKPFTIVLFADKTRLSSFGTTKGHPVLSRWGGLPTSIRNGKGVGGARLVGWLPIPGEPASETYLTKYINHKRDVWHNSVSEILSSIKSYSKHGTSIKCGDGVTRVIYPHVLILSADYEEASDIALTRGVRASYPCSICLVPTGEQSHLSAEYEIRTSDNMKKIWNETQTMNVTQRERTLQAVGLRDVRNTFWELQGTDIHSALSWDRLHAYHLGLFGDHLLKELKDTILGKMSREKKAAVDEGGLNHFDSLAKTGEFSDGTKMEDISKVIVFASHHVLSQDDSPAGFALLQVIRSYLELDAFSSLTCQTESTIEIGRAELVKFEQLLEQYRRISPLKNWDFPKCHSHQHIFRDIISKGVTRNYNTKPNEHLNGKWKKLYRTTNFKNVAPQILRGSEKDIIITIIRTGINLLDDVDAEAEAAKHEAEETNALADLADHLPQPSNASIRPASPDNDIITVPTAPVSERVILGSRLPSVSLEDLEKANKNDHAFDNLRRELRKFIRSQLGLRPRERVEFADDHPYQMLKVSYVSVVDWRWNTDILRAHPNFYHRQRFDYALVKIKAAGENNAIFVQLAAILEFFYRGITYQTALVVPLDQPIAADRDKSRRDRLLRFSRVQPRSRDGAVLINVSSIIRGGLLAEDYASESGERLVYKRQNHIVDKALGYGINTEFDPDTCSIFPLALPMSAGHRAPASSRLSARSSLMAVPTANASSVSRHHEDESDEDFGPPNRHRHEPERSASTQNAADTVLDAHQELHNAYLSSEAKIAELQASLLQANSKIANNAIQQLTTAPRKSGPQITRTTIDDSEVIALTTSSFNSVSMTIVEPVTGLAVGPALVKEFGSYARNCLVFYACFVPLSVFAKINTTANFNQFDLARFQSPENEYMGLVLDIRASIPSQFYPLLAITEEGTSGHTLAKAFRAAHSTARSGTIQRLNGRLNQIFNVPELDTIETAERNTIPAFANLIGLRLDPVTGDETYTRYFPALYNTVDGELVISSLFSSDILLR</sequence>
<dbReference type="Pfam" id="PF18759">
    <property type="entry name" value="Plavaka"/>
    <property type="match status" value="1"/>
</dbReference>
<dbReference type="Proteomes" id="UP000807306">
    <property type="component" value="Unassembled WGS sequence"/>
</dbReference>
<proteinExistence type="predicted"/>
<organism evidence="2 3">
    <name type="scientific">Crepidotus variabilis</name>
    <dbReference type="NCBI Taxonomy" id="179855"/>
    <lineage>
        <taxon>Eukaryota</taxon>
        <taxon>Fungi</taxon>
        <taxon>Dikarya</taxon>
        <taxon>Basidiomycota</taxon>
        <taxon>Agaricomycotina</taxon>
        <taxon>Agaricomycetes</taxon>
        <taxon>Agaricomycetidae</taxon>
        <taxon>Agaricales</taxon>
        <taxon>Agaricineae</taxon>
        <taxon>Crepidotaceae</taxon>
        <taxon>Crepidotus</taxon>
    </lineage>
</organism>
<protein>
    <submittedName>
        <fullName evidence="2">Uncharacterized protein</fullName>
    </submittedName>
</protein>
<dbReference type="OrthoDB" id="3239511at2759"/>
<gene>
    <name evidence="2" type="ORF">CPB83DRAFT_951188</name>
</gene>
<dbReference type="InterPro" id="IPR041078">
    <property type="entry name" value="Plavaka"/>
</dbReference>